<protein>
    <submittedName>
        <fullName evidence="2">Uncharacterized protein</fullName>
    </submittedName>
</protein>
<accession>A0A7J6UKL8</accession>
<feature type="non-terminal residue" evidence="2">
    <location>
        <position position="220"/>
    </location>
</feature>
<feature type="region of interest" description="Disordered" evidence="1">
    <location>
        <begin position="1"/>
        <end position="88"/>
    </location>
</feature>
<evidence type="ECO:0000313" key="2">
    <source>
        <dbReference type="EMBL" id="KAF4757743.1"/>
    </source>
</evidence>
<feature type="compositionally biased region" description="Low complexity" evidence="1">
    <location>
        <begin position="27"/>
        <end position="38"/>
    </location>
</feature>
<feature type="compositionally biased region" description="Acidic residues" evidence="1">
    <location>
        <begin position="14"/>
        <end position="26"/>
    </location>
</feature>
<keyword evidence="3" id="KW-1185">Reference proteome</keyword>
<dbReference type="EMBL" id="JABANO010002280">
    <property type="protein sequence ID" value="KAF4757743.1"/>
    <property type="molecule type" value="Genomic_DNA"/>
</dbReference>
<dbReference type="Proteomes" id="UP000553632">
    <property type="component" value="Unassembled WGS sequence"/>
</dbReference>
<evidence type="ECO:0000313" key="3">
    <source>
        <dbReference type="Proteomes" id="UP000553632"/>
    </source>
</evidence>
<feature type="compositionally biased region" description="Low complexity" evidence="1">
    <location>
        <begin position="1"/>
        <end position="13"/>
    </location>
</feature>
<proteinExistence type="predicted"/>
<organism evidence="2 3">
    <name type="scientific">Perkinsus olseni</name>
    <name type="common">Perkinsus atlanticus</name>
    <dbReference type="NCBI Taxonomy" id="32597"/>
    <lineage>
        <taxon>Eukaryota</taxon>
        <taxon>Sar</taxon>
        <taxon>Alveolata</taxon>
        <taxon>Perkinsozoa</taxon>
        <taxon>Perkinsea</taxon>
        <taxon>Perkinsida</taxon>
        <taxon>Perkinsidae</taxon>
        <taxon>Perkinsus</taxon>
    </lineage>
</organism>
<dbReference type="AlphaFoldDB" id="A0A7J6UKL8"/>
<evidence type="ECO:0000256" key="1">
    <source>
        <dbReference type="SAM" id="MobiDB-lite"/>
    </source>
</evidence>
<feature type="compositionally biased region" description="Low complexity" evidence="1">
    <location>
        <begin position="78"/>
        <end position="88"/>
    </location>
</feature>
<sequence>MSKSSGNSSNNSDANDDDDAVPDCDDSSSSSSTSSPNSVHDTDDDYAPSPDSGPTVVHPAQCRGGAGETYETGEKYETGQTYETGKTGETYETGARIFEVLRADPQRAGHGKGLGAELADFRWTPVVIVEPRFEDLYLSNTHNPIISTTSWLLPAVINNMPPTPIIRVANTGSFNFFVLREVELSLGYCTWEKGCFGDLCGGQCVDTSTCPSTSRPRKAA</sequence>
<comment type="caution">
    <text evidence="2">The sequence shown here is derived from an EMBL/GenBank/DDBJ whole genome shotgun (WGS) entry which is preliminary data.</text>
</comment>
<reference evidence="2 3" key="1">
    <citation type="submission" date="2020-04" db="EMBL/GenBank/DDBJ databases">
        <title>Perkinsus olseni comparative genomics.</title>
        <authorList>
            <person name="Bogema D.R."/>
        </authorList>
    </citation>
    <scope>NUCLEOTIDE SEQUENCE [LARGE SCALE GENOMIC DNA]</scope>
    <source>
        <strain evidence="2 3">ATCC PRA-207</strain>
    </source>
</reference>
<name>A0A7J6UKL8_PEROL</name>
<gene>
    <name evidence="2" type="ORF">FOZ63_013630</name>
</gene>